<dbReference type="RefSeq" id="WP_183664667.1">
    <property type="nucleotide sequence ID" value="NZ_JACHXN010000023.1"/>
</dbReference>
<evidence type="ECO:0000313" key="3">
    <source>
        <dbReference type="Proteomes" id="UP000554520"/>
    </source>
</evidence>
<accession>A0A839UFT8</accession>
<feature type="domain" description="PRISE-like Rossmann-fold" evidence="1">
    <location>
        <begin position="53"/>
        <end position="351"/>
    </location>
</feature>
<reference evidence="2 3" key="1">
    <citation type="submission" date="2020-08" db="EMBL/GenBank/DDBJ databases">
        <title>Genomic Encyclopedia of Type Strains, Phase III (KMG-III): the genomes of soil and plant-associated and newly described type strains.</title>
        <authorList>
            <person name="Whitman W."/>
        </authorList>
    </citation>
    <scope>NUCLEOTIDE SEQUENCE [LARGE SCALE GENOMIC DNA]</scope>
    <source>
        <strain evidence="2 3">CECT 7015</strain>
    </source>
</reference>
<organism evidence="2 3">
    <name type="scientific">Phyllobacterium trifolii</name>
    <dbReference type="NCBI Taxonomy" id="300193"/>
    <lineage>
        <taxon>Bacteria</taxon>
        <taxon>Pseudomonadati</taxon>
        <taxon>Pseudomonadota</taxon>
        <taxon>Alphaproteobacteria</taxon>
        <taxon>Hyphomicrobiales</taxon>
        <taxon>Phyllobacteriaceae</taxon>
        <taxon>Phyllobacterium</taxon>
    </lineage>
</organism>
<dbReference type="Pfam" id="PF22917">
    <property type="entry name" value="PRISE"/>
    <property type="match status" value="1"/>
</dbReference>
<comment type="caution">
    <text evidence="2">The sequence shown here is derived from an EMBL/GenBank/DDBJ whole genome shotgun (WGS) entry which is preliminary data.</text>
</comment>
<dbReference type="CDD" id="cd08948">
    <property type="entry name" value="5beta-POR_like_SDR_a"/>
    <property type="match status" value="1"/>
</dbReference>
<keyword evidence="3" id="KW-1185">Reference proteome</keyword>
<dbReference type="EMBL" id="JACHXN010000023">
    <property type="protein sequence ID" value="MBB3148795.1"/>
    <property type="molecule type" value="Genomic_DNA"/>
</dbReference>
<evidence type="ECO:0000313" key="2">
    <source>
        <dbReference type="EMBL" id="MBB3148795.1"/>
    </source>
</evidence>
<dbReference type="InterPro" id="IPR055222">
    <property type="entry name" value="PRISE-like_Rossmann-fold"/>
</dbReference>
<dbReference type="PANTHER" id="PTHR32487">
    <property type="entry name" value="3-OXO-DELTA(4,5)-STEROID 5-BETA-REDUCTASE"/>
    <property type="match status" value="1"/>
</dbReference>
<dbReference type="PANTHER" id="PTHR32487:SF0">
    <property type="entry name" value="3-OXO-DELTA(4,5)-STEROID 5-BETA-REDUCTASE"/>
    <property type="match status" value="1"/>
</dbReference>
<dbReference type="Gene3D" id="3.40.50.720">
    <property type="entry name" value="NAD(P)-binding Rossmann-like Domain"/>
    <property type="match status" value="1"/>
</dbReference>
<sequence length="352" mass="38857">MKHALIAGITGIVGGHLAEHLLSAGGWTVSGLSRSPSRLDGVNSLNADLNDPASLKAALADVRPSHVFITTWSRQATEVENIRVNGGMVRNLLQAVEGRGVEHTALVTGTKHYLGPFEAYAKSKPETPFREDQPRLPFDNFYYVQEDEVFAAAKRDGFTWSVHRPHTLIGYAVGNVMNMAATLGVYASICRETGRPFVFPGSPQQWEAAIDVTDGRILAKHLLWAATTPQAKNLAFNVVNGEIFRWNWLWPRLAAYFGIDAAPYPGKAGPLEISMADAGPIWDNIVAKNDLEPNHLSKVASFWHTDADLGREVETFNDMTLSRKLGFLDYQDTVASFTDAFDRLRADRIIPR</sequence>
<protein>
    <submittedName>
        <fullName evidence="2">Nucleoside-diphosphate-sugar epimerase</fullName>
    </submittedName>
</protein>
<gene>
    <name evidence="2" type="ORF">FHS21_005243</name>
</gene>
<proteinExistence type="predicted"/>
<dbReference type="AlphaFoldDB" id="A0A839UFT8"/>
<name>A0A839UFT8_9HYPH</name>
<dbReference type="SUPFAM" id="SSF51735">
    <property type="entry name" value="NAD(P)-binding Rossmann-fold domains"/>
    <property type="match status" value="1"/>
</dbReference>
<dbReference type="InterPro" id="IPR036291">
    <property type="entry name" value="NAD(P)-bd_dom_sf"/>
</dbReference>
<dbReference type="Proteomes" id="UP000554520">
    <property type="component" value="Unassembled WGS sequence"/>
</dbReference>
<evidence type="ECO:0000259" key="1">
    <source>
        <dbReference type="Pfam" id="PF22917"/>
    </source>
</evidence>